<dbReference type="Pfam" id="PF00150">
    <property type="entry name" value="Cellulase"/>
    <property type="match status" value="1"/>
</dbReference>
<evidence type="ECO:0000256" key="1">
    <source>
        <dbReference type="ARBA" id="ARBA00005641"/>
    </source>
</evidence>
<dbReference type="GO" id="GO:0016798">
    <property type="term" value="F:hydrolase activity, acting on glycosyl bonds"/>
    <property type="evidence" value="ECO:0007669"/>
    <property type="project" value="UniProtKB-KW"/>
</dbReference>
<proteinExistence type="inferred from homology"/>
<dbReference type="Gene3D" id="3.20.20.80">
    <property type="entry name" value="Glycosidases"/>
    <property type="match status" value="1"/>
</dbReference>
<evidence type="ECO:0000259" key="6">
    <source>
        <dbReference type="Pfam" id="PF00150"/>
    </source>
</evidence>
<accession>A0ABD1TXF6</accession>
<dbReference type="InterPro" id="IPR035992">
    <property type="entry name" value="Ricin_B-like_lectins"/>
</dbReference>
<keyword evidence="8" id="KW-1185">Reference proteome</keyword>
<sequence length="610" mass="68667">MQVILLVTLFFLSSVALTHSLPLSTNSRWIVAKPTGERVKLRCVNWAGHLEPMLAEGLDRRPLGKIARHVSVMGFNCVRLTWATYMVTRHAKVTVAQSFRDLGLEDALAGIVENNPDLLNLTVVDAQNSVIEELGLYGVMVILDNQVSQPMWCCSDQDGNGFFGDKFFDPTEWLQGLALVANRYKYTPSVVAMSMRNEFRGPLQNESVWYEYIEKGMITIHEANSNLLIIVSGLNYDLNLIFLKTRPLQLNFENKLVYEIHRYSFSEGQKDLWLNQPINKVCENITQEIKSKSGFLIEGNNPTPLFVSEFGINQLGLDRADNMFLGCFLGYLAEMDLDWSVWALQGSYYIRDGLHGPEETYGMLTSNWTNLRSSEFHGKLQLIQQKLQDPYSKGLTYYILYHPLSGRCIQVDNNNETQASDCLSFSLWSHGGNGTPIHLKGSPLCLTSAGDGFPVTLSTHCMTKWEFVSNSTFQLANKDEKGINLCLEWNPADYSSKLVTKKFSHSLDDVGLKHATAGIEKNNAQLLNLTVVDLHKAMVSELEKNNIMVVLDNHIRQPQWCCSNTDGNGFFGDVNFDPKECDDRNNDSCYMLSVNSGTSWHARLTASLVS</sequence>
<dbReference type="InterPro" id="IPR017853">
    <property type="entry name" value="GH"/>
</dbReference>
<dbReference type="CDD" id="cd00161">
    <property type="entry name" value="beta-trefoil_Ricin-like"/>
    <property type="match status" value="1"/>
</dbReference>
<name>A0ABD1TXF6_9LAMI</name>
<dbReference type="EMBL" id="JBFOLK010000004">
    <property type="protein sequence ID" value="KAL2517218.1"/>
    <property type="molecule type" value="Genomic_DNA"/>
</dbReference>
<evidence type="ECO:0000256" key="4">
    <source>
        <dbReference type="RuleBase" id="RU361153"/>
    </source>
</evidence>
<dbReference type="SUPFAM" id="SSF50370">
    <property type="entry name" value="Ricin B-like lectins"/>
    <property type="match status" value="1"/>
</dbReference>
<dbReference type="PANTHER" id="PTHR31263:SF0">
    <property type="entry name" value="CELLULASE FAMILY PROTEIN (AFU_ORTHOLOGUE AFUA_5G14560)"/>
    <property type="match status" value="1"/>
</dbReference>
<evidence type="ECO:0000256" key="2">
    <source>
        <dbReference type="ARBA" id="ARBA00022801"/>
    </source>
</evidence>
<keyword evidence="5" id="KW-0732">Signal</keyword>
<evidence type="ECO:0000256" key="3">
    <source>
        <dbReference type="ARBA" id="ARBA00023295"/>
    </source>
</evidence>
<dbReference type="AlphaFoldDB" id="A0ABD1TXF6"/>
<comment type="similarity">
    <text evidence="1 4">Belongs to the glycosyl hydrolase 5 (cellulase A) family.</text>
</comment>
<organism evidence="7 8">
    <name type="scientific">Abeliophyllum distichum</name>
    <dbReference type="NCBI Taxonomy" id="126358"/>
    <lineage>
        <taxon>Eukaryota</taxon>
        <taxon>Viridiplantae</taxon>
        <taxon>Streptophyta</taxon>
        <taxon>Embryophyta</taxon>
        <taxon>Tracheophyta</taxon>
        <taxon>Spermatophyta</taxon>
        <taxon>Magnoliopsida</taxon>
        <taxon>eudicotyledons</taxon>
        <taxon>Gunneridae</taxon>
        <taxon>Pentapetalae</taxon>
        <taxon>asterids</taxon>
        <taxon>lamiids</taxon>
        <taxon>Lamiales</taxon>
        <taxon>Oleaceae</taxon>
        <taxon>Forsythieae</taxon>
        <taxon>Abeliophyllum</taxon>
    </lineage>
</organism>
<feature type="domain" description="Glycoside hydrolase family 5" evidence="6">
    <location>
        <begin position="65"/>
        <end position="345"/>
    </location>
</feature>
<keyword evidence="3 4" id="KW-0326">Glycosidase</keyword>
<dbReference type="SUPFAM" id="SSF51445">
    <property type="entry name" value="(Trans)glycosidases"/>
    <property type="match status" value="1"/>
</dbReference>
<dbReference type="PANTHER" id="PTHR31263">
    <property type="entry name" value="CELLULASE FAMILY PROTEIN (AFU_ORTHOLOGUE AFUA_5G14560)"/>
    <property type="match status" value="1"/>
</dbReference>
<feature type="chain" id="PRO_5044749238" evidence="5">
    <location>
        <begin position="21"/>
        <end position="610"/>
    </location>
</feature>
<gene>
    <name evidence="7" type="ORF">Adt_13465</name>
</gene>
<reference evidence="8" key="1">
    <citation type="submission" date="2024-07" db="EMBL/GenBank/DDBJ databases">
        <title>Two chromosome-level genome assemblies of Korean endemic species Abeliophyllum distichum and Forsythia ovata (Oleaceae).</title>
        <authorList>
            <person name="Jang H."/>
        </authorList>
    </citation>
    <scope>NUCLEOTIDE SEQUENCE [LARGE SCALE GENOMIC DNA]</scope>
</reference>
<dbReference type="InterPro" id="IPR001547">
    <property type="entry name" value="Glyco_hydro_5"/>
</dbReference>
<evidence type="ECO:0000256" key="5">
    <source>
        <dbReference type="SAM" id="SignalP"/>
    </source>
</evidence>
<keyword evidence="2 4" id="KW-0378">Hydrolase</keyword>
<comment type="caution">
    <text evidence="7">The sequence shown here is derived from an EMBL/GenBank/DDBJ whole genome shotgun (WGS) entry which is preliminary data.</text>
</comment>
<protein>
    <submittedName>
        <fullName evidence="7">Cellulase (Glycosyl hydrolase family 5) protein</fullName>
    </submittedName>
</protein>
<feature type="signal peptide" evidence="5">
    <location>
        <begin position="1"/>
        <end position="20"/>
    </location>
</feature>
<evidence type="ECO:0000313" key="7">
    <source>
        <dbReference type="EMBL" id="KAL2517218.1"/>
    </source>
</evidence>
<dbReference type="Proteomes" id="UP001604336">
    <property type="component" value="Unassembled WGS sequence"/>
</dbReference>
<evidence type="ECO:0000313" key="8">
    <source>
        <dbReference type="Proteomes" id="UP001604336"/>
    </source>
</evidence>